<reference evidence="4" key="1">
    <citation type="submission" date="2024-06" db="EMBL/GenBank/DDBJ databases">
        <authorList>
            <person name="Li S."/>
        </authorList>
    </citation>
    <scope>NUCLEOTIDE SEQUENCE</scope>
    <source>
        <strain evidence="4">SR10</strain>
    </source>
</reference>
<evidence type="ECO:0000313" key="4">
    <source>
        <dbReference type="EMBL" id="XCO74071.1"/>
    </source>
</evidence>
<name>A0AAU8MQY1_9GAMM</name>
<dbReference type="EMBL" id="CP159925">
    <property type="protein sequence ID" value="XCO74071.1"/>
    <property type="molecule type" value="Genomic_DNA"/>
</dbReference>
<protein>
    <recommendedName>
        <fullName evidence="2">UPF0125 protein ABU614_17025</fullName>
    </recommendedName>
</protein>
<dbReference type="Gene3D" id="3.10.20.280">
    <property type="entry name" value="RnfH-like"/>
    <property type="match status" value="1"/>
</dbReference>
<comment type="similarity">
    <text evidence="1 2">Belongs to the UPF0125 (RnfH) family.</text>
</comment>
<dbReference type="InterPro" id="IPR037021">
    <property type="entry name" value="RnfH_sf"/>
</dbReference>
<dbReference type="PANTHER" id="PTHR37483">
    <property type="entry name" value="UPF0125 PROTEIN RATB"/>
    <property type="match status" value="1"/>
</dbReference>
<accession>A0AAU8MQY1</accession>
<dbReference type="InterPro" id="IPR005346">
    <property type="entry name" value="RnfH"/>
</dbReference>
<dbReference type="NCBIfam" id="NF002490">
    <property type="entry name" value="PRK01777.1"/>
    <property type="match status" value="1"/>
</dbReference>
<dbReference type="PANTHER" id="PTHR37483:SF1">
    <property type="entry name" value="UPF0125 PROTEIN RATB"/>
    <property type="match status" value="1"/>
</dbReference>
<dbReference type="AlphaFoldDB" id="A0AAU8MQY1"/>
<sequence>MKVELVRAWPRRHEAVALELAEGATVAAALAAAGWQDDPETVAYAVFGVRATADTALRDGDRVELLRPLQLDPKEARRRRAADRPLKPPPKQ</sequence>
<proteinExistence type="inferred from homology"/>
<dbReference type="HAMAP" id="MF_00460">
    <property type="entry name" value="UPF0125_RnfH"/>
    <property type="match status" value="1"/>
</dbReference>
<gene>
    <name evidence="4" type="ORF">ABU614_17025</name>
</gene>
<dbReference type="RefSeq" id="WP_064749233.1">
    <property type="nucleotide sequence ID" value="NZ_CP159925.1"/>
</dbReference>
<feature type="region of interest" description="Disordered" evidence="3">
    <location>
        <begin position="68"/>
        <end position="92"/>
    </location>
</feature>
<evidence type="ECO:0000256" key="2">
    <source>
        <dbReference type="HAMAP-Rule" id="MF_00460"/>
    </source>
</evidence>
<evidence type="ECO:0000256" key="3">
    <source>
        <dbReference type="SAM" id="MobiDB-lite"/>
    </source>
</evidence>
<dbReference type="InterPro" id="IPR016155">
    <property type="entry name" value="Mopterin_synth/thiamin_S_b"/>
</dbReference>
<organism evidence="4">
    <name type="scientific">Lysobacter firmicutimachus</name>
    <dbReference type="NCBI Taxonomy" id="1792846"/>
    <lineage>
        <taxon>Bacteria</taxon>
        <taxon>Pseudomonadati</taxon>
        <taxon>Pseudomonadota</taxon>
        <taxon>Gammaproteobacteria</taxon>
        <taxon>Lysobacterales</taxon>
        <taxon>Lysobacteraceae</taxon>
        <taxon>Lysobacter</taxon>
    </lineage>
</organism>
<dbReference type="Pfam" id="PF03658">
    <property type="entry name" value="Ub-RnfH"/>
    <property type="match status" value="1"/>
</dbReference>
<evidence type="ECO:0000256" key="1">
    <source>
        <dbReference type="ARBA" id="ARBA00010645"/>
    </source>
</evidence>
<dbReference type="SUPFAM" id="SSF54285">
    <property type="entry name" value="MoaD/ThiS"/>
    <property type="match status" value="1"/>
</dbReference>